<keyword evidence="10" id="KW-1185">Reference proteome</keyword>
<sequence>MQSWFLRTCVLAVATTTLAVGAVAQIRLFNTVTGEPLDMSMAMEEGRDTPAVKSFMETGVNAYNENPEALGKGEEIFLTACSGCHGHLGEGKIGPGLNDDYWTYPGNATDEGLFRTIYGGAEGQMGPQYGNLTLDEMLHVMAWVRHIYTGDPATATWFTPEQRAAFKPFPKTHPDPNG</sequence>
<dbReference type="PROSITE" id="PS51007">
    <property type="entry name" value="CYTC"/>
    <property type="match status" value="1"/>
</dbReference>
<comment type="caution">
    <text evidence="9">The sequence shown here is derived from an EMBL/GenBank/DDBJ whole genome shotgun (WGS) entry which is preliminary data.</text>
</comment>
<keyword evidence="7" id="KW-0732">Signal</keyword>
<comment type="function">
    <text evidence="4">Electron acceptor for MDH. Acts in methanol oxidation.</text>
</comment>
<dbReference type="InterPro" id="IPR036909">
    <property type="entry name" value="Cyt_c-like_dom_sf"/>
</dbReference>
<keyword evidence="4" id="KW-0813">Transport</keyword>
<comment type="subcellular location">
    <subcellularLocation>
        <location evidence="4">Periplasm</location>
    </subcellularLocation>
</comment>
<dbReference type="Proteomes" id="UP000294547">
    <property type="component" value="Unassembled WGS sequence"/>
</dbReference>
<evidence type="ECO:0000256" key="5">
    <source>
        <dbReference type="PIRSR" id="PIRSR000008-1"/>
    </source>
</evidence>
<keyword evidence="2 4" id="KW-0479">Metal-binding</keyword>
<dbReference type="PIRSF" id="PIRSF000008">
    <property type="entry name" value="Cytochrome_c551i"/>
    <property type="match status" value="1"/>
</dbReference>
<dbReference type="OrthoDB" id="9779283at2"/>
<comment type="PTM">
    <text evidence="5">Binds 1 heme c group covalently per subunit.</text>
</comment>
<dbReference type="RefSeq" id="WP_126541319.1">
    <property type="nucleotide sequence ID" value="NZ_BSPM01000004.1"/>
</dbReference>
<evidence type="ECO:0000256" key="3">
    <source>
        <dbReference type="ARBA" id="ARBA00023004"/>
    </source>
</evidence>
<keyword evidence="3 4" id="KW-0408">Iron</keyword>
<name>A0A4R6RGU4_9HYPH</name>
<organism evidence="9 10">
    <name type="scientific">Oharaeibacter diazotrophicus</name>
    <dbReference type="NCBI Taxonomy" id="1920512"/>
    <lineage>
        <taxon>Bacteria</taxon>
        <taxon>Pseudomonadati</taxon>
        <taxon>Pseudomonadota</taxon>
        <taxon>Alphaproteobacteria</taxon>
        <taxon>Hyphomicrobiales</taxon>
        <taxon>Pleomorphomonadaceae</taxon>
        <taxon>Oharaeibacter</taxon>
    </lineage>
</organism>
<evidence type="ECO:0000313" key="9">
    <source>
        <dbReference type="EMBL" id="TDP85474.1"/>
    </source>
</evidence>
<reference evidence="9 10" key="1">
    <citation type="submission" date="2019-03" db="EMBL/GenBank/DDBJ databases">
        <title>Genomic Encyclopedia of Type Strains, Phase IV (KMG-IV): sequencing the most valuable type-strain genomes for metagenomic binning, comparative biology and taxonomic classification.</title>
        <authorList>
            <person name="Goeker M."/>
        </authorList>
    </citation>
    <scope>NUCLEOTIDE SEQUENCE [LARGE SCALE GENOMIC DNA]</scope>
    <source>
        <strain evidence="9 10">DSM 102969</strain>
    </source>
</reference>
<keyword evidence="4" id="KW-0485">Methanol utilization</keyword>
<dbReference type="SUPFAM" id="SSF46626">
    <property type="entry name" value="Cytochrome c"/>
    <property type="match status" value="1"/>
</dbReference>
<feature type="binding site" description="axial binding residue" evidence="6">
    <location>
        <position position="85"/>
    </location>
    <ligand>
        <name>heme c</name>
        <dbReference type="ChEBI" id="CHEBI:61717"/>
    </ligand>
    <ligandPart>
        <name>Fe</name>
        <dbReference type="ChEBI" id="CHEBI:18248"/>
    </ligandPart>
</feature>
<evidence type="ECO:0000256" key="7">
    <source>
        <dbReference type="SAM" id="SignalP"/>
    </source>
</evidence>
<dbReference type="GO" id="GO:0020037">
    <property type="term" value="F:heme binding"/>
    <property type="evidence" value="ECO:0007669"/>
    <property type="project" value="UniProtKB-UniRule"/>
</dbReference>
<feature type="signal peptide" evidence="7">
    <location>
        <begin position="1"/>
        <end position="19"/>
    </location>
</feature>
<dbReference type="GO" id="GO:0042597">
    <property type="term" value="C:periplasmic space"/>
    <property type="evidence" value="ECO:0007669"/>
    <property type="project" value="UniProtKB-SubCell"/>
</dbReference>
<feature type="chain" id="PRO_5020844375" description="Cytochrome c-L" evidence="7">
    <location>
        <begin position="20"/>
        <end position="178"/>
    </location>
</feature>
<dbReference type="Gene3D" id="1.10.760.10">
    <property type="entry name" value="Cytochrome c-like domain"/>
    <property type="match status" value="1"/>
</dbReference>
<keyword evidence="4" id="KW-0249">Electron transport</keyword>
<feature type="binding site" description="covalent" evidence="5">
    <location>
        <position position="84"/>
    </location>
    <ligand>
        <name>heme c</name>
        <dbReference type="ChEBI" id="CHEBI:61717"/>
    </ligand>
</feature>
<evidence type="ECO:0000313" key="10">
    <source>
        <dbReference type="Proteomes" id="UP000294547"/>
    </source>
</evidence>
<evidence type="ECO:0000259" key="8">
    <source>
        <dbReference type="PROSITE" id="PS51007"/>
    </source>
</evidence>
<evidence type="ECO:0000256" key="4">
    <source>
        <dbReference type="PIRNR" id="PIRNR000008"/>
    </source>
</evidence>
<protein>
    <recommendedName>
        <fullName evidence="4">Cytochrome c-L</fullName>
    </recommendedName>
</protein>
<dbReference type="Pfam" id="PF13442">
    <property type="entry name" value="Cytochrome_CBB3"/>
    <property type="match status" value="1"/>
</dbReference>
<dbReference type="GO" id="GO:0005506">
    <property type="term" value="F:iron ion binding"/>
    <property type="evidence" value="ECO:0007669"/>
    <property type="project" value="UniProtKB-UniRule"/>
</dbReference>
<keyword evidence="4" id="KW-0574">Periplasm</keyword>
<dbReference type="EMBL" id="SNXY01000007">
    <property type="protein sequence ID" value="TDP85474.1"/>
    <property type="molecule type" value="Genomic_DNA"/>
</dbReference>
<dbReference type="InterPro" id="IPR009153">
    <property type="entry name" value="Cyt_cL"/>
</dbReference>
<keyword evidence="1 4" id="KW-0349">Heme</keyword>
<evidence type="ECO:0000256" key="6">
    <source>
        <dbReference type="PIRSR" id="PIRSR000008-2"/>
    </source>
</evidence>
<dbReference type="InterPro" id="IPR009056">
    <property type="entry name" value="Cyt_c-like_dom"/>
</dbReference>
<feature type="domain" description="Cytochrome c" evidence="8">
    <location>
        <begin position="68"/>
        <end position="148"/>
    </location>
</feature>
<evidence type="ECO:0000256" key="1">
    <source>
        <dbReference type="ARBA" id="ARBA00022617"/>
    </source>
</evidence>
<dbReference type="GO" id="GO:0009055">
    <property type="term" value="F:electron transfer activity"/>
    <property type="evidence" value="ECO:0007669"/>
    <property type="project" value="UniProtKB-UniRule"/>
</dbReference>
<dbReference type="AlphaFoldDB" id="A0A4R6RGU4"/>
<accession>A0A4R6RGU4</accession>
<proteinExistence type="predicted"/>
<evidence type="ECO:0000256" key="2">
    <source>
        <dbReference type="ARBA" id="ARBA00022723"/>
    </source>
</evidence>
<feature type="binding site" description="covalent" evidence="5">
    <location>
        <position position="81"/>
    </location>
    <ligand>
        <name>heme c</name>
        <dbReference type="ChEBI" id="CHEBI:61717"/>
    </ligand>
</feature>
<dbReference type="NCBIfam" id="TIGR03872">
    <property type="entry name" value="cytochrome_MoxG"/>
    <property type="match status" value="1"/>
</dbReference>
<dbReference type="GO" id="GO:0015945">
    <property type="term" value="P:methanol metabolic process"/>
    <property type="evidence" value="ECO:0007669"/>
    <property type="project" value="UniProtKB-UniRule"/>
</dbReference>
<gene>
    <name evidence="9" type="ORF">EDD54_2327</name>
</gene>